<feature type="transmembrane region" description="Helical" evidence="7">
    <location>
        <begin position="236"/>
        <end position="259"/>
    </location>
</feature>
<feature type="transmembrane region" description="Helical" evidence="7">
    <location>
        <begin position="6"/>
        <end position="22"/>
    </location>
</feature>
<dbReference type="OrthoDB" id="3435874at2"/>
<evidence type="ECO:0000256" key="5">
    <source>
        <dbReference type="ARBA" id="ARBA00022989"/>
    </source>
</evidence>
<evidence type="ECO:0000256" key="7">
    <source>
        <dbReference type="SAM" id="Phobius"/>
    </source>
</evidence>
<dbReference type="GO" id="GO:0016020">
    <property type="term" value="C:membrane"/>
    <property type="evidence" value="ECO:0007669"/>
    <property type="project" value="UniProtKB-SubCell"/>
</dbReference>
<keyword evidence="3" id="KW-1003">Cell membrane</keyword>
<organism evidence="8 9">
    <name type="scientific">Ramlibacter henchirensis</name>
    <dbReference type="NCBI Taxonomy" id="204072"/>
    <lineage>
        <taxon>Bacteria</taxon>
        <taxon>Pseudomonadati</taxon>
        <taxon>Pseudomonadota</taxon>
        <taxon>Betaproteobacteria</taxon>
        <taxon>Burkholderiales</taxon>
        <taxon>Comamonadaceae</taxon>
        <taxon>Ramlibacter</taxon>
    </lineage>
</organism>
<evidence type="ECO:0000256" key="2">
    <source>
        <dbReference type="ARBA" id="ARBA00022448"/>
    </source>
</evidence>
<dbReference type="GO" id="GO:0055085">
    <property type="term" value="P:transmembrane transport"/>
    <property type="evidence" value="ECO:0007669"/>
    <property type="project" value="InterPro"/>
</dbReference>
<evidence type="ECO:0000256" key="4">
    <source>
        <dbReference type="ARBA" id="ARBA00022692"/>
    </source>
</evidence>
<dbReference type="PANTHER" id="PTHR36838">
    <property type="entry name" value="AUXIN EFFLUX CARRIER FAMILY PROTEIN"/>
    <property type="match status" value="1"/>
</dbReference>
<feature type="transmembrane region" description="Helical" evidence="7">
    <location>
        <begin position="96"/>
        <end position="119"/>
    </location>
</feature>
<accession>A0A4Z0C452</accession>
<feature type="transmembrane region" description="Helical" evidence="7">
    <location>
        <begin position="207"/>
        <end position="229"/>
    </location>
</feature>
<keyword evidence="2" id="KW-0813">Transport</keyword>
<feature type="transmembrane region" description="Helical" evidence="7">
    <location>
        <begin position="34"/>
        <end position="52"/>
    </location>
</feature>
<dbReference type="Proteomes" id="UP000298180">
    <property type="component" value="Unassembled WGS sequence"/>
</dbReference>
<feature type="transmembrane region" description="Helical" evidence="7">
    <location>
        <begin position="175"/>
        <end position="195"/>
    </location>
</feature>
<dbReference type="PANTHER" id="PTHR36838:SF3">
    <property type="entry name" value="TRANSPORTER AUXIN EFFLUX CARRIER EC FAMILY"/>
    <property type="match status" value="1"/>
</dbReference>
<keyword evidence="6 7" id="KW-0472">Membrane</keyword>
<comment type="caution">
    <text evidence="8">The sequence shown here is derived from an EMBL/GenBank/DDBJ whole genome shotgun (WGS) entry which is preliminary data.</text>
</comment>
<dbReference type="AlphaFoldDB" id="A0A4Z0C452"/>
<dbReference type="InterPro" id="IPR004776">
    <property type="entry name" value="Mem_transp_PIN-like"/>
</dbReference>
<keyword evidence="4 7" id="KW-0812">Transmembrane</keyword>
<evidence type="ECO:0000256" key="6">
    <source>
        <dbReference type="ARBA" id="ARBA00023136"/>
    </source>
</evidence>
<proteinExistence type="predicted"/>
<dbReference type="RefSeq" id="WP_135262390.1">
    <property type="nucleotide sequence ID" value="NZ_SMLM01000001.1"/>
</dbReference>
<evidence type="ECO:0000256" key="3">
    <source>
        <dbReference type="ARBA" id="ARBA00022475"/>
    </source>
</evidence>
<feature type="transmembrane region" description="Helical" evidence="7">
    <location>
        <begin position="265"/>
        <end position="284"/>
    </location>
</feature>
<gene>
    <name evidence="8" type="ORF">EZ313_06565</name>
</gene>
<protein>
    <submittedName>
        <fullName evidence="8">AEC family transporter</fullName>
    </submittedName>
</protein>
<evidence type="ECO:0000313" key="9">
    <source>
        <dbReference type="Proteomes" id="UP000298180"/>
    </source>
</evidence>
<name>A0A4Z0C452_9BURK</name>
<keyword evidence="9" id="KW-1185">Reference proteome</keyword>
<feature type="transmembrane region" description="Helical" evidence="7">
    <location>
        <begin position="64"/>
        <end position="84"/>
    </location>
</feature>
<keyword evidence="5 7" id="KW-1133">Transmembrane helix</keyword>
<evidence type="ECO:0000256" key="1">
    <source>
        <dbReference type="ARBA" id="ARBA00004141"/>
    </source>
</evidence>
<dbReference type="Pfam" id="PF03547">
    <property type="entry name" value="Mem_trans"/>
    <property type="match status" value="1"/>
</dbReference>
<reference evidence="8 9" key="1">
    <citation type="submission" date="2019-03" db="EMBL/GenBank/DDBJ databases">
        <title>Ramlibacter henchirensis DSM 14656, whole genome shotgun sequence.</title>
        <authorList>
            <person name="Zhang X."/>
            <person name="Feng G."/>
            <person name="Zhu H."/>
        </authorList>
    </citation>
    <scope>NUCLEOTIDE SEQUENCE [LARGE SCALE GENOMIC DNA]</scope>
    <source>
        <strain evidence="8 9">DSM 14656</strain>
    </source>
</reference>
<feature type="transmembrane region" description="Helical" evidence="7">
    <location>
        <begin position="125"/>
        <end position="147"/>
    </location>
</feature>
<evidence type="ECO:0000313" key="8">
    <source>
        <dbReference type="EMBL" id="TFZ06303.1"/>
    </source>
</evidence>
<sequence length="321" mass="33578">MLAVLSITVPIYLVMAVGWLATRSGLFARAEMRTFGKYVINLALPALLFNALSQRSVAEVLNPIFVAAYAGGSLLSMAAGFFWARRVAGKSLSASAIVGMGTSCPNSGFIGFPLVMQVFGGSTAGVALALAMVVENFLLLPLALAIADSDLGEAGTTGTRGERLRAALRQSARGIVRNPMIHGMALGFLFSLFGWRLPEPLAKAVNLFAVSTAATSLIVIGGSLVGINARGMARDVAAIAAGKLLVHPLAVLLMVVLLPPMERELQTAVVIMAAVPMLGIYPIFAQKHGHDGMAAAAQLGTTVMSFFTLTSLLWLLGQVPR</sequence>
<dbReference type="EMBL" id="SMLM01000001">
    <property type="protein sequence ID" value="TFZ06303.1"/>
    <property type="molecule type" value="Genomic_DNA"/>
</dbReference>
<feature type="transmembrane region" description="Helical" evidence="7">
    <location>
        <begin position="296"/>
        <end position="316"/>
    </location>
</feature>
<comment type="subcellular location">
    <subcellularLocation>
        <location evidence="1">Membrane</location>
        <topology evidence="1">Multi-pass membrane protein</topology>
    </subcellularLocation>
</comment>